<evidence type="ECO:0000313" key="2">
    <source>
        <dbReference type="Proteomes" id="UP001157502"/>
    </source>
</evidence>
<dbReference type="Proteomes" id="UP001157502">
    <property type="component" value="Chromosome 6"/>
</dbReference>
<accession>A0ACC2H2U7</accession>
<dbReference type="EMBL" id="CM055733">
    <property type="protein sequence ID" value="KAJ8010015.1"/>
    <property type="molecule type" value="Genomic_DNA"/>
</dbReference>
<gene>
    <name evidence="1" type="ORF">DPEC_G00070580</name>
</gene>
<evidence type="ECO:0000313" key="1">
    <source>
        <dbReference type="EMBL" id="KAJ8010015.1"/>
    </source>
</evidence>
<protein>
    <submittedName>
        <fullName evidence="1">Uncharacterized protein</fullName>
    </submittedName>
</protein>
<comment type="caution">
    <text evidence="1">The sequence shown here is derived from an EMBL/GenBank/DDBJ whole genome shotgun (WGS) entry which is preliminary data.</text>
</comment>
<reference evidence="1" key="1">
    <citation type="submission" date="2021-05" db="EMBL/GenBank/DDBJ databases">
        <authorList>
            <person name="Pan Q."/>
            <person name="Jouanno E."/>
            <person name="Zahm M."/>
            <person name="Klopp C."/>
            <person name="Cabau C."/>
            <person name="Louis A."/>
            <person name="Berthelot C."/>
            <person name="Parey E."/>
            <person name="Roest Crollius H."/>
            <person name="Montfort J."/>
            <person name="Robinson-Rechavi M."/>
            <person name="Bouchez O."/>
            <person name="Lampietro C."/>
            <person name="Lopez Roques C."/>
            <person name="Donnadieu C."/>
            <person name="Postlethwait J."/>
            <person name="Bobe J."/>
            <person name="Dillon D."/>
            <person name="Chandos A."/>
            <person name="von Hippel F."/>
            <person name="Guiguen Y."/>
        </authorList>
    </citation>
    <scope>NUCLEOTIDE SEQUENCE</scope>
    <source>
        <strain evidence="1">YG-Jan2019</strain>
    </source>
</reference>
<keyword evidence="2" id="KW-1185">Reference proteome</keyword>
<sequence length="232" mass="26879">MTPSSIKSERRRIKWPAANMTSLWNQFDIDVDQILEATMRGEVDRKLKAMTMIIVSIAPERFGEEVKGGSFRGPHSKNQQWHRRRRRERARKRAAFIANPFKFTKDLLGQKRSGQLACSQEEIEHHLKETYSDPLREQELGECSTLINPPGPSVQFNMAELQLNEVRVVARKARASSAPRPSGTSYKVYKNCPKLLLRLWKILRVIWRRGRTRNSGELLKGSGFQRRRNPGR</sequence>
<name>A0ACC2H2U7_DALPE</name>
<proteinExistence type="predicted"/>
<organism evidence="1 2">
    <name type="scientific">Dallia pectoralis</name>
    <name type="common">Alaska blackfish</name>
    <dbReference type="NCBI Taxonomy" id="75939"/>
    <lineage>
        <taxon>Eukaryota</taxon>
        <taxon>Metazoa</taxon>
        <taxon>Chordata</taxon>
        <taxon>Craniata</taxon>
        <taxon>Vertebrata</taxon>
        <taxon>Euteleostomi</taxon>
        <taxon>Actinopterygii</taxon>
        <taxon>Neopterygii</taxon>
        <taxon>Teleostei</taxon>
        <taxon>Protacanthopterygii</taxon>
        <taxon>Esociformes</taxon>
        <taxon>Umbridae</taxon>
        <taxon>Dallia</taxon>
    </lineage>
</organism>